<dbReference type="CDD" id="cd15457">
    <property type="entry name" value="NADAR"/>
    <property type="match status" value="1"/>
</dbReference>
<evidence type="ECO:0000313" key="4">
    <source>
        <dbReference type="Proteomes" id="UP000580250"/>
    </source>
</evidence>
<accession>A0A6V7W7Z5</accession>
<feature type="region of interest" description="Disordered" evidence="1">
    <location>
        <begin position="1"/>
        <end position="45"/>
    </location>
</feature>
<dbReference type="Pfam" id="PF08719">
    <property type="entry name" value="NADAR"/>
    <property type="match status" value="1"/>
</dbReference>
<proteinExistence type="predicted"/>
<gene>
    <name evidence="3" type="ORF">MENT_LOCUS35604</name>
</gene>
<reference evidence="3 4" key="1">
    <citation type="submission" date="2020-08" db="EMBL/GenBank/DDBJ databases">
        <authorList>
            <person name="Koutsovoulos G."/>
            <person name="Danchin GJ E."/>
        </authorList>
    </citation>
    <scope>NUCLEOTIDE SEQUENCE [LARGE SCALE GENOMIC DNA]</scope>
</reference>
<evidence type="ECO:0000313" key="3">
    <source>
        <dbReference type="EMBL" id="CAD2183316.1"/>
    </source>
</evidence>
<evidence type="ECO:0000259" key="2">
    <source>
        <dbReference type="Pfam" id="PF08719"/>
    </source>
</evidence>
<dbReference type="AlphaFoldDB" id="A0A6V7W7Z5"/>
<protein>
    <recommendedName>
        <fullName evidence="2">NADAR domain-containing protein</fullName>
    </recommendedName>
</protein>
<evidence type="ECO:0000256" key="1">
    <source>
        <dbReference type="SAM" id="MobiDB-lite"/>
    </source>
</evidence>
<feature type="compositionally biased region" description="Basic and acidic residues" evidence="1">
    <location>
        <begin position="1"/>
        <end position="13"/>
    </location>
</feature>
<comment type="caution">
    <text evidence="3">The sequence shown here is derived from an EMBL/GenBank/DDBJ whole genome shotgun (WGS) entry which is preliminary data.</text>
</comment>
<dbReference type="NCBIfam" id="TIGR02464">
    <property type="entry name" value="ribofla_fusion"/>
    <property type="match status" value="1"/>
</dbReference>
<dbReference type="OrthoDB" id="206452at2759"/>
<feature type="domain" description="NADAR" evidence="2">
    <location>
        <begin position="62"/>
        <end position="210"/>
    </location>
</feature>
<dbReference type="InterPro" id="IPR037238">
    <property type="entry name" value="YbiA-like_sf"/>
</dbReference>
<dbReference type="InterPro" id="IPR012816">
    <property type="entry name" value="NADAR"/>
</dbReference>
<dbReference type="SUPFAM" id="SSF143990">
    <property type="entry name" value="YbiA-like"/>
    <property type="match status" value="1"/>
</dbReference>
<dbReference type="Gene3D" id="1.10.357.40">
    <property type="entry name" value="YbiA-like"/>
    <property type="match status" value="1"/>
</dbReference>
<dbReference type="Proteomes" id="UP000580250">
    <property type="component" value="Unassembled WGS sequence"/>
</dbReference>
<feature type="compositionally biased region" description="Basic and acidic residues" evidence="1">
    <location>
        <begin position="24"/>
        <end position="41"/>
    </location>
</feature>
<sequence>MSFLRKEKNEKKWGGGGGQSLELPGEKRRKEERERREEQHPDLPTPPYCSIIAGAACFFGRDYYLSNFHATRFELEEHQWTSTEQYYCYHKALSCGDQRLADEIKSGQLTPAAMKRAAEDSQYFNQAEWNRRREQVMIAALEAKYSQDRTARQALLATGDMPILECSVNRTWGIGVDIRDERRLENCIRNDNMTGENLLGRLLMDLRWVIREEERLADRNRKNGTK</sequence>
<name>A0A6V7W7Z5_MELEN</name>
<dbReference type="EMBL" id="CAJEWN010000464">
    <property type="protein sequence ID" value="CAD2183316.1"/>
    <property type="molecule type" value="Genomic_DNA"/>
</dbReference>
<organism evidence="3 4">
    <name type="scientific">Meloidogyne enterolobii</name>
    <name type="common">Root-knot nematode worm</name>
    <name type="synonym">Meloidogyne mayaguensis</name>
    <dbReference type="NCBI Taxonomy" id="390850"/>
    <lineage>
        <taxon>Eukaryota</taxon>
        <taxon>Metazoa</taxon>
        <taxon>Ecdysozoa</taxon>
        <taxon>Nematoda</taxon>
        <taxon>Chromadorea</taxon>
        <taxon>Rhabditida</taxon>
        <taxon>Tylenchina</taxon>
        <taxon>Tylenchomorpha</taxon>
        <taxon>Tylenchoidea</taxon>
        <taxon>Meloidogynidae</taxon>
        <taxon>Meloidogyninae</taxon>
        <taxon>Meloidogyne</taxon>
    </lineage>
</organism>